<dbReference type="RefSeq" id="XP_056049198.1">
    <property type="nucleotide sequence ID" value="XM_056195584.1"/>
</dbReference>
<proteinExistence type="predicted"/>
<comment type="caution">
    <text evidence="1">The sequence shown here is derived from an EMBL/GenBank/DDBJ whole genome shotgun (WGS) entry which is preliminary data.</text>
</comment>
<sequence length="68" mass="7257">MHLIVPAPSRPVLRPALPGADKRTIMCLLYHHTLPDIGAGAEPICTPQCQSKSISARMAPLDAPMQGN</sequence>
<organism evidence="1 2">
    <name type="scientific">Akanthomyces muscarius</name>
    <name type="common">Entomopathogenic fungus</name>
    <name type="synonym">Lecanicillium muscarium</name>
    <dbReference type="NCBI Taxonomy" id="2231603"/>
    <lineage>
        <taxon>Eukaryota</taxon>
        <taxon>Fungi</taxon>
        <taxon>Dikarya</taxon>
        <taxon>Ascomycota</taxon>
        <taxon>Pezizomycotina</taxon>
        <taxon>Sordariomycetes</taxon>
        <taxon>Hypocreomycetidae</taxon>
        <taxon>Hypocreales</taxon>
        <taxon>Cordycipitaceae</taxon>
        <taxon>Akanthomyces</taxon>
    </lineage>
</organism>
<dbReference type="Proteomes" id="UP001144673">
    <property type="component" value="Chromosome 2"/>
</dbReference>
<evidence type="ECO:0000313" key="1">
    <source>
        <dbReference type="EMBL" id="KAJ4145528.1"/>
    </source>
</evidence>
<keyword evidence="2" id="KW-1185">Reference proteome</keyword>
<dbReference type="GeneID" id="80891535"/>
<name>A0A9W8UHK7_AKAMU</name>
<dbReference type="EMBL" id="JAJHUN010000011">
    <property type="protein sequence ID" value="KAJ4145528.1"/>
    <property type="molecule type" value="Genomic_DNA"/>
</dbReference>
<gene>
    <name evidence="1" type="ORF">LMH87_004376</name>
</gene>
<dbReference type="AlphaFoldDB" id="A0A9W8UHK7"/>
<evidence type="ECO:0000313" key="2">
    <source>
        <dbReference type="Proteomes" id="UP001144673"/>
    </source>
</evidence>
<protein>
    <submittedName>
        <fullName evidence="1">Uncharacterized protein</fullName>
    </submittedName>
</protein>
<dbReference type="KEGG" id="amus:LMH87_004376"/>
<reference evidence="1" key="1">
    <citation type="journal article" date="2023" name="Access Microbiol">
        <title>De-novo genome assembly for Akanthomyces muscarius, a biocontrol agent of insect agricultural pests.</title>
        <authorList>
            <person name="Erdos Z."/>
            <person name="Studholme D.J."/>
            <person name="Raymond B."/>
            <person name="Sharma M."/>
        </authorList>
    </citation>
    <scope>NUCLEOTIDE SEQUENCE</scope>
    <source>
        <strain evidence="1">Ve6</strain>
    </source>
</reference>
<accession>A0A9W8UHK7</accession>